<dbReference type="AlphaFoldDB" id="A0A4Z2GNK5"/>
<reference evidence="1 2" key="1">
    <citation type="submission" date="2019-03" db="EMBL/GenBank/DDBJ databases">
        <title>First draft genome of Liparis tanakae, snailfish: a comprehensive survey of snailfish specific genes.</title>
        <authorList>
            <person name="Kim W."/>
            <person name="Song I."/>
            <person name="Jeong J.-H."/>
            <person name="Kim D."/>
            <person name="Kim S."/>
            <person name="Ryu S."/>
            <person name="Song J.Y."/>
            <person name="Lee S.K."/>
        </authorList>
    </citation>
    <scope>NUCLEOTIDE SEQUENCE [LARGE SCALE GENOMIC DNA]</scope>
    <source>
        <tissue evidence="1">Muscle</tissue>
    </source>
</reference>
<accession>A0A4Z2GNK5</accession>
<protein>
    <submittedName>
        <fullName evidence="1">Uncharacterized protein</fullName>
    </submittedName>
</protein>
<evidence type="ECO:0000313" key="1">
    <source>
        <dbReference type="EMBL" id="TNN54383.1"/>
    </source>
</evidence>
<keyword evidence="2" id="KW-1185">Reference proteome</keyword>
<evidence type="ECO:0000313" key="2">
    <source>
        <dbReference type="Proteomes" id="UP000314294"/>
    </source>
</evidence>
<dbReference type="Proteomes" id="UP000314294">
    <property type="component" value="Unassembled WGS sequence"/>
</dbReference>
<comment type="caution">
    <text evidence="1">The sequence shown here is derived from an EMBL/GenBank/DDBJ whole genome shotgun (WGS) entry which is preliminary data.</text>
</comment>
<gene>
    <name evidence="1" type="ORF">EYF80_035401</name>
</gene>
<dbReference type="EMBL" id="SRLO01000486">
    <property type="protein sequence ID" value="TNN54383.1"/>
    <property type="molecule type" value="Genomic_DNA"/>
</dbReference>
<proteinExistence type="predicted"/>
<sequence>MLQEMMGFFLGTGATPKKCDVVSYRAKIGEEAERRGAVDPERQEVLQMGMSRWLEGSTWQRQRQGAQERVDLALGEGTYSREDHIMTELNLVWISNLWLLRVERRFGLSGTENAKRSLKRQLKAALADCWHKTADPIINKNFRGGCQLVQMIDQTGANTDASGSANTDAATRQVPIMRANLGIFPSGGKDIIASNLRSDINAALVWL</sequence>
<organism evidence="1 2">
    <name type="scientific">Liparis tanakae</name>
    <name type="common">Tanaka's snailfish</name>
    <dbReference type="NCBI Taxonomy" id="230148"/>
    <lineage>
        <taxon>Eukaryota</taxon>
        <taxon>Metazoa</taxon>
        <taxon>Chordata</taxon>
        <taxon>Craniata</taxon>
        <taxon>Vertebrata</taxon>
        <taxon>Euteleostomi</taxon>
        <taxon>Actinopterygii</taxon>
        <taxon>Neopterygii</taxon>
        <taxon>Teleostei</taxon>
        <taxon>Neoteleostei</taxon>
        <taxon>Acanthomorphata</taxon>
        <taxon>Eupercaria</taxon>
        <taxon>Perciformes</taxon>
        <taxon>Cottioidei</taxon>
        <taxon>Cottales</taxon>
        <taxon>Liparidae</taxon>
        <taxon>Liparis</taxon>
    </lineage>
</organism>
<name>A0A4Z2GNK5_9TELE</name>